<dbReference type="Pfam" id="PF26639">
    <property type="entry name" value="Het-6_barrel"/>
    <property type="match status" value="1"/>
</dbReference>
<feature type="domain" description="Heterokaryon incompatibility" evidence="2">
    <location>
        <begin position="70"/>
        <end position="226"/>
    </location>
</feature>
<gene>
    <name evidence="3" type="ORF">L207DRAFT_460231</name>
</gene>
<reference evidence="3 4" key="1">
    <citation type="submission" date="2016-04" db="EMBL/GenBank/DDBJ databases">
        <title>A degradative enzymes factory behind the ericoid mycorrhizal symbiosis.</title>
        <authorList>
            <consortium name="DOE Joint Genome Institute"/>
            <person name="Martino E."/>
            <person name="Morin E."/>
            <person name="Grelet G."/>
            <person name="Kuo A."/>
            <person name="Kohler A."/>
            <person name="Daghino S."/>
            <person name="Barry K."/>
            <person name="Choi C."/>
            <person name="Cichocki N."/>
            <person name="Clum A."/>
            <person name="Copeland A."/>
            <person name="Hainaut M."/>
            <person name="Haridas S."/>
            <person name="Labutti K."/>
            <person name="Lindquist E."/>
            <person name="Lipzen A."/>
            <person name="Khouja H.-R."/>
            <person name="Murat C."/>
            <person name="Ohm R."/>
            <person name="Olson A."/>
            <person name="Spatafora J."/>
            <person name="Veneault-Fourrey C."/>
            <person name="Henrissat B."/>
            <person name="Grigoriev I."/>
            <person name="Martin F."/>
            <person name="Perotto S."/>
        </authorList>
    </citation>
    <scope>NUCLEOTIDE SEQUENCE [LARGE SCALE GENOMIC DNA]</scope>
    <source>
        <strain evidence="3 4">F</strain>
    </source>
</reference>
<proteinExistence type="predicted"/>
<sequence length="653" mass="74166">MRASWKRAKRRRKNRRQTHRKASGSAPRASLYEPLPSQSSIRLITLHPGDVQDPIRCTLEVFDLPSAPAYEAISYIWGDPRPRRRIRCNGRRFLVADNLGDAIRNVRRKDEDRVIWVDALCVNQSNLGERSHQVLLMRDIYTQSKRTLICLDIKPSTGSGKVYWQMVYKAILLVAEWSVSNNWNLNQMFDPRYKKSEFPPQKKEYKALLNRLFSCKWFQRVWVIQEVVVSAEAVFIVNGMEWDWHSVGLAACRLVPFVAEISEFFSGDSIRGVHQAGQMWMWTRHRRDNIIPDLLDSVKIFSLALATDSRDLIYSLLGISKEQSLLEEQIRTGSSGFIPLPNYEDAVRDVFTDWCRYFIESSGSLDLFASTLLAGIGSPDDHSSFIPYEDERGWTLEEASFPSWVPHWDRLSRLDMRRGGRGGFEPLGYQASGEYPVRLSESPRRDTIIPSGVIADTVEWTGEVMYQQSFPRAGMQIGDHAIIGNYLKIAAKLGSYPNGDTVDNAYAIAAAAGHPQQKPVESISSPGGDMLAYCAWLISRMTGGSEDITRMLQEMRPDDSVGWNEVHAELVEGKCVYRRFFVTERGFLGLGPGTAEVGDLVCVIFGGKTPFILRKVSDHYKLIGESYIHGLMDGEVIKLWEAGVLSEQWFEIR</sequence>
<organism evidence="3 4">
    <name type="scientific">Hyaloscypha variabilis (strain UAMH 11265 / GT02V1 / F)</name>
    <name type="common">Meliniomyces variabilis</name>
    <dbReference type="NCBI Taxonomy" id="1149755"/>
    <lineage>
        <taxon>Eukaryota</taxon>
        <taxon>Fungi</taxon>
        <taxon>Dikarya</taxon>
        <taxon>Ascomycota</taxon>
        <taxon>Pezizomycotina</taxon>
        <taxon>Leotiomycetes</taxon>
        <taxon>Helotiales</taxon>
        <taxon>Hyaloscyphaceae</taxon>
        <taxon>Hyaloscypha</taxon>
        <taxon>Hyaloscypha variabilis</taxon>
    </lineage>
</organism>
<dbReference type="STRING" id="1149755.A0A2J6RM22"/>
<evidence type="ECO:0000313" key="4">
    <source>
        <dbReference type="Proteomes" id="UP000235786"/>
    </source>
</evidence>
<feature type="region of interest" description="Disordered" evidence="1">
    <location>
        <begin position="1"/>
        <end position="32"/>
    </location>
</feature>
<feature type="compositionally biased region" description="Basic residues" evidence="1">
    <location>
        <begin position="1"/>
        <end position="22"/>
    </location>
</feature>
<name>A0A2J6RM22_HYAVF</name>
<dbReference type="Proteomes" id="UP000235786">
    <property type="component" value="Unassembled WGS sequence"/>
</dbReference>
<dbReference type="InterPro" id="IPR010730">
    <property type="entry name" value="HET"/>
</dbReference>
<dbReference type="PANTHER" id="PTHR24148:SF64">
    <property type="entry name" value="HETEROKARYON INCOMPATIBILITY DOMAIN-CONTAINING PROTEIN"/>
    <property type="match status" value="1"/>
</dbReference>
<evidence type="ECO:0000313" key="3">
    <source>
        <dbReference type="EMBL" id="PMD39548.1"/>
    </source>
</evidence>
<dbReference type="Pfam" id="PF06985">
    <property type="entry name" value="HET"/>
    <property type="match status" value="1"/>
</dbReference>
<dbReference type="EMBL" id="KZ613946">
    <property type="protein sequence ID" value="PMD39548.1"/>
    <property type="molecule type" value="Genomic_DNA"/>
</dbReference>
<protein>
    <recommendedName>
        <fullName evidence="2">Heterokaryon incompatibility domain-containing protein</fullName>
    </recommendedName>
</protein>
<dbReference type="InterPro" id="IPR052895">
    <property type="entry name" value="HetReg/Transcr_Mod"/>
</dbReference>
<dbReference type="PANTHER" id="PTHR24148">
    <property type="entry name" value="ANKYRIN REPEAT DOMAIN-CONTAINING PROTEIN 39 HOMOLOG-RELATED"/>
    <property type="match status" value="1"/>
</dbReference>
<dbReference type="OrthoDB" id="2157530at2759"/>
<dbReference type="AlphaFoldDB" id="A0A2J6RM22"/>
<keyword evidence="4" id="KW-1185">Reference proteome</keyword>
<evidence type="ECO:0000259" key="2">
    <source>
        <dbReference type="Pfam" id="PF06985"/>
    </source>
</evidence>
<evidence type="ECO:0000256" key="1">
    <source>
        <dbReference type="SAM" id="MobiDB-lite"/>
    </source>
</evidence>
<accession>A0A2J6RM22</accession>